<feature type="transmembrane region" description="Helical" evidence="1">
    <location>
        <begin position="98"/>
        <end position="125"/>
    </location>
</feature>
<evidence type="ECO:0000256" key="1">
    <source>
        <dbReference type="SAM" id="Phobius"/>
    </source>
</evidence>
<dbReference type="STRING" id="293826.Amet_1544"/>
<organism evidence="3 4">
    <name type="scientific">Alkaliphilus metalliredigens (strain QYMF)</name>
    <dbReference type="NCBI Taxonomy" id="293826"/>
    <lineage>
        <taxon>Bacteria</taxon>
        <taxon>Bacillati</taxon>
        <taxon>Bacillota</taxon>
        <taxon>Clostridia</taxon>
        <taxon>Peptostreptococcales</taxon>
        <taxon>Natronincolaceae</taxon>
        <taxon>Alkaliphilus</taxon>
    </lineage>
</organism>
<dbReference type="OrthoDB" id="151193at2"/>
<feature type="transmembrane region" description="Helical" evidence="1">
    <location>
        <begin position="244"/>
        <end position="264"/>
    </location>
</feature>
<feature type="transmembrane region" description="Helical" evidence="1">
    <location>
        <begin position="216"/>
        <end position="238"/>
    </location>
</feature>
<evidence type="ECO:0000313" key="3">
    <source>
        <dbReference type="EMBL" id="ABR47730.1"/>
    </source>
</evidence>
<proteinExistence type="predicted"/>
<keyword evidence="4" id="KW-1185">Reference proteome</keyword>
<dbReference type="InterPro" id="IPR003675">
    <property type="entry name" value="Rce1/LyrA-like_dom"/>
</dbReference>
<sequence length="635" mass="71734">MTDDKNKKRQIANTKKSDTLSQHFSFGIVFVFIATILLGLVIDLGEAVLTQGDDWRLMFAVRGGLATLLILPFLLFVERHFKYRNWKDNSFSEIEWRFLIQGAMAWFIPASVMIIISRVLGWSIFLADIPVIQLVTHTVIFVPLVIGAYILPEELIFRGYIQKSLSESLPVWPSILLQAGLFTLWGQIVNGYFNGVGALFIYGVFLGLLRNMTGNVWAGIGLRLAISTAFSLLGYMGYEMIGSMAGFLNTGIEILPLFATYFVISRLSRQKSNQLLNGELLKQVSSHHGTKKINNDKGLTQKGISYDVGTSYVPGQSSRPTWYPEVMRREIQVIRDELNCNSIIIFGNDLKRLVECAEEALKSGLYVWLQPRLMNSQQTEMISNLNEVSKAAEKLRQKYQNIGLNVGCEFSFFTAGSIPGRDFSQRAKILGFLAPLLPLFNWRLNKLLRKAVAVARPHFNGPISYGAGTWEDVDWSQFDMIGLNYYLDSTNHANYITGLRRFNKYDKPIVITEFGCCAYEGAAFKGGSGADIQDWKDINHRKLDAIYTRNEQVQADYIGSLINLYEEEGLYGAFVCMFIEGDAPYSEEPLYDLDMASFGIVKPYPLESGKSADEGHWQRKQAFYEIAQRYGSTDQ</sequence>
<feature type="transmembrane region" description="Helical" evidence="1">
    <location>
        <begin position="191"/>
        <end position="209"/>
    </location>
</feature>
<reference evidence="4" key="1">
    <citation type="journal article" date="2016" name="Genome Announc.">
        <title>Complete genome sequence of Alkaliphilus metalliredigens strain QYMF, an alkaliphilic and metal-reducing bacterium isolated from borax-contaminated leachate ponds.</title>
        <authorList>
            <person name="Hwang C."/>
            <person name="Copeland A."/>
            <person name="Lucas S."/>
            <person name="Lapidus A."/>
            <person name="Barry K."/>
            <person name="Detter J.C."/>
            <person name="Glavina Del Rio T."/>
            <person name="Hammon N."/>
            <person name="Israni S."/>
            <person name="Dalin E."/>
            <person name="Tice H."/>
            <person name="Pitluck S."/>
            <person name="Chertkov O."/>
            <person name="Brettin T."/>
            <person name="Bruce D."/>
            <person name="Han C."/>
            <person name="Schmutz J."/>
            <person name="Larimer F."/>
            <person name="Land M.L."/>
            <person name="Hauser L."/>
            <person name="Kyrpides N."/>
            <person name="Mikhailova N."/>
            <person name="Ye Q."/>
            <person name="Zhou J."/>
            <person name="Richardson P."/>
            <person name="Fields M.W."/>
        </authorList>
    </citation>
    <scope>NUCLEOTIDE SEQUENCE [LARGE SCALE GENOMIC DNA]</scope>
    <source>
        <strain evidence="4">QYMF</strain>
    </source>
</reference>
<dbReference type="eggNOG" id="COG1266">
    <property type="taxonomic scope" value="Bacteria"/>
</dbReference>
<dbReference type="InterPro" id="IPR017853">
    <property type="entry name" value="GH"/>
</dbReference>
<feature type="domain" description="CAAX prenyl protease 2/Lysostaphin resistance protein A-like" evidence="2">
    <location>
        <begin position="139"/>
        <end position="226"/>
    </location>
</feature>
<dbReference type="KEGG" id="amt:Amet_1544"/>
<dbReference type="GO" id="GO:0080120">
    <property type="term" value="P:CAAX-box protein maturation"/>
    <property type="evidence" value="ECO:0007669"/>
    <property type="project" value="UniProtKB-ARBA"/>
</dbReference>
<name>A6TNG2_ALKMQ</name>
<accession>A6TNG2</accession>
<dbReference type="SUPFAM" id="SSF51445">
    <property type="entry name" value="(Trans)glycosidases"/>
    <property type="match status" value="1"/>
</dbReference>
<dbReference type="Proteomes" id="UP000001572">
    <property type="component" value="Chromosome"/>
</dbReference>
<keyword evidence="1" id="KW-0472">Membrane</keyword>
<gene>
    <name evidence="3" type="ordered locus">Amet_1544</name>
</gene>
<dbReference type="Gene3D" id="3.20.20.80">
    <property type="entry name" value="Glycosidases"/>
    <property type="match status" value="1"/>
</dbReference>
<dbReference type="RefSeq" id="WP_012062768.1">
    <property type="nucleotide sequence ID" value="NC_009633.1"/>
</dbReference>
<dbReference type="GO" id="GO:0004175">
    <property type="term" value="F:endopeptidase activity"/>
    <property type="evidence" value="ECO:0007669"/>
    <property type="project" value="UniProtKB-ARBA"/>
</dbReference>
<feature type="transmembrane region" description="Helical" evidence="1">
    <location>
        <begin position="24"/>
        <end position="45"/>
    </location>
</feature>
<dbReference type="AlphaFoldDB" id="A6TNG2"/>
<dbReference type="Pfam" id="PF02517">
    <property type="entry name" value="Rce1-like"/>
    <property type="match status" value="1"/>
</dbReference>
<keyword evidence="1" id="KW-1133">Transmembrane helix</keyword>
<feature type="transmembrane region" description="Helical" evidence="1">
    <location>
        <begin position="57"/>
        <end position="77"/>
    </location>
</feature>
<protein>
    <submittedName>
        <fullName evidence="3">Abortive infection protein</fullName>
    </submittedName>
</protein>
<evidence type="ECO:0000259" key="2">
    <source>
        <dbReference type="Pfam" id="PF02517"/>
    </source>
</evidence>
<dbReference type="HOGENOM" id="CLU_430638_0_0_9"/>
<dbReference type="EMBL" id="CP000724">
    <property type="protein sequence ID" value="ABR47730.1"/>
    <property type="molecule type" value="Genomic_DNA"/>
</dbReference>
<keyword evidence="1" id="KW-0812">Transmembrane</keyword>
<evidence type="ECO:0000313" key="4">
    <source>
        <dbReference type="Proteomes" id="UP000001572"/>
    </source>
</evidence>
<feature type="transmembrane region" description="Helical" evidence="1">
    <location>
        <begin position="131"/>
        <end position="152"/>
    </location>
</feature>